<dbReference type="Proteomes" id="UP000005615">
    <property type="component" value="Unassembled WGS sequence"/>
</dbReference>
<gene>
    <name evidence="8" type="ORF">IMCC3088_2235</name>
</gene>
<keyword evidence="5" id="KW-0269">Exonuclease</keyword>
<dbReference type="InterPro" id="IPR055132">
    <property type="entry name" value="RNase_J_b_CASP"/>
</dbReference>
<dbReference type="GO" id="GO:0004527">
    <property type="term" value="F:exonuclease activity"/>
    <property type="evidence" value="ECO:0007669"/>
    <property type="project" value="UniProtKB-KW"/>
</dbReference>
<dbReference type="Pfam" id="PF22505">
    <property type="entry name" value="RNase_J_b_CASP"/>
    <property type="match status" value="1"/>
</dbReference>
<dbReference type="Pfam" id="PF07521">
    <property type="entry name" value="RMMBL"/>
    <property type="match status" value="1"/>
</dbReference>
<evidence type="ECO:0000256" key="3">
    <source>
        <dbReference type="ARBA" id="ARBA00022801"/>
    </source>
</evidence>
<dbReference type="GO" id="GO:0003723">
    <property type="term" value="F:RNA binding"/>
    <property type="evidence" value="ECO:0007669"/>
    <property type="project" value="UniProtKB-KW"/>
</dbReference>
<dbReference type="InterPro" id="IPR036866">
    <property type="entry name" value="RibonucZ/Hydroxyglut_hydro"/>
</dbReference>
<keyword evidence="2" id="KW-0479">Metal-binding</keyword>
<keyword evidence="6" id="KW-0694">RNA-binding</keyword>
<keyword evidence="1" id="KW-0540">Nuclease</keyword>
<dbReference type="Gene3D" id="3.40.50.10710">
    <property type="entry name" value="Metallo-hydrolase/oxidoreductase"/>
    <property type="match status" value="1"/>
</dbReference>
<sequence length="454" mass="49744">MSDNLVFLPLGGTGEIGMNLNLYGYKGRWLMVDCGITFEQQHNSLRPSIQMADPQFIVSRNQLLDGLIITHAHEDHIGAVPYLWAQLRCPIYTTPFTATVLRRKFASLDKPLPNELIEVPPDHIGRIGEFDVRWLQLTHSTPETCALHIQAGSYSVLHTADWKSDARPVVGTAWAPNSWQALARQAVDAVVCDSTNATKPGRSATEGEVAEGLLRVISPLNGKVVVACFASNIARMQSVLQLAHATGRRVGLLGRSLENMYRNALANSLLQPDFRPIDPRHLEYLPAHEILALATGSQGEVGAALHKLGTDIHRHLSVGEGDTVVFSAKTIPGNEEAVARSIALLRGRGVTVIHADESELLLHASGHPCADDLSDLYRVLRPKLAVPVHGEPEHMQANARIARAAGVQQALKGQNGDLFYLAPIPGVRKRWAHTGRLEWLEREEKLVSVVQQLV</sequence>
<evidence type="ECO:0000256" key="2">
    <source>
        <dbReference type="ARBA" id="ARBA00022723"/>
    </source>
</evidence>
<protein>
    <submittedName>
        <fullName evidence="8">Metallo-beta-lactamase family protein, RNA-specific</fullName>
    </submittedName>
</protein>
<organism evidence="8 9">
    <name type="scientific">Aequoribacter fuscus</name>
    <dbReference type="NCBI Taxonomy" id="2518989"/>
    <lineage>
        <taxon>Bacteria</taxon>
        <taxon>Pseudomonadati</taxon>
        <taxon>Pseudomonadota</taxon>
        <taxon>Gammaproteobacteria</taxon>
        <taxon>Cellvibrionales</taxon>
        <taxon>Halieaceae</taxon>
        <taxon>Aequoribacter</taxon>
    </lineage>
</organism>
<dbReference type="InterPro" id="IPR011108">
    <property type="entry name" value="RMMBL"/>
</dbReference>
<dbReference type="Pfam" id="PF00753">
    <property type="entry name" value="Lactamase_B"/>
    <property type="match status" value="1"/>
</dbReference>
<keyword evidence="9" id="KW-1185">Reference proteome</keyword>
<evidence type="ECO:0000259" key="7">
    <source>
        <dbReference type="SMART" id="SM00849"/>
    </source>
</evidence>
<dbReference type="CDD" id="cd07714">
    <property type="entry name" value="RNaseJ_MBL-fold"/>
    <property type="match status" value="1"/>
</dbReference>
<evidence type="ECO:0000256" key="5">
    <source>
        <dbReference type="ARBA" id="ARBA00022839"/>
    </source>
</evidence>
<dbReference type="eggNOG" id="COG0595">
    <property type="taxonomic scope" value="Bacteria"/>
</dbReference>
<accession>F3L3P3</accession>
<dbReference type="GO" id="GO:0046872">
    <property type="term" value="F:metal ion binding"/>
    <property type="evidence" value="ECO:0007669"/>
    <property type="project" value="UniProtKB-KW"/>
</dbReference>
<keyword evidence="4" id="KW-0862">Zinc</keyword>
<dbReference type="Gene3D" id="3.60.15.10">
    <property type="entry name" value="Ribonuclease Z/Hydroxyacylglutathione hydrolase-like"/>
    <property type="match status" value="1"/>
</dbReference>
<dbReference type="AlphaFoldDB" id="F3L3P3"/>
<name>F3L3P3_9GAMM</name>
<proteinExistence type="predicted"/>
<dbReference type="EMBL" id="AEIG01000065">
    <property type="protein sequence ID" value="EGG29073.1"/>
    <property type="molecule type" value="Genomic_DNA"/>
</dbReference>
<dbReference type="STRING" id="2518989.IMCC3088_2235"/>
<evidence type="ECO:0000256" key="4">
    <source>
        <dbReference type="ARBA" id="ARBA00022833"/>
    </source>
</evidence>
<feature type="domain" description="Metallo-beta-lactamase" evidence="7">
    <location>
        <begin position="17"/>
        <end position="202"/>
    </location>
</feature>
<keyword evidence="3" id="KW-0378">Hydrolase</keyword>
<dbReference type="InterPro" id="IPR042173">
    <property type="entry name" value="RNase_J_2"/>
</dbReference>
<reference evidence="8 9" key="1">
    <citation type="journal article" date="2011" name="J. Bacteriol.">
        <title>Genome sequence of strain IMCC3088, a proteorhodopsin-containing marine bacterium belonging to the OM60/NOR5 clade.</title>
        <authorList>
            <person name="Jang Y."/>
            <person name="Oh H.M."/>
            <person name="Kang I."/>
            <person name="Lee K."/>
            <person name="Yang S.J."/>
            <person name="Cho J.C."/>
        </authorList>
    </citation>
    <scope>NUCLEOTIDE SEQUENCE [LARGE SCALE GENOMIC DNA]</scope>
    <source>
        <strain evidence="8 9">IMCC3088</strain>
    </source>
</reference>
<dbReference type="PANTHER" id="PTHR43694">
    <property type="entry name" value="RIBONUCLEASE J"/>
    <property type="match status" value="1"/>
</dbReference>
<dbReference type="SUPFAM" id="SSF56281">
    <property type="entry name" value="Metallo-hydrolase/oxidoreductase"/>
    <property type="match status" value="1"/>
</dbReference>
<dbReference type="PANTHER" id="PTHR43694:SF1">
    <property type="entry name" value="RIBONUCLEASE J"/>
    <property type="match status" value="1"/>
</dbReference>
<comment type="caution">
    <text evidence="8">The sequence shown here is derived from an EMBL/GenBank/DDBJ whole genome shotgun (WGS) entry which is preliminary data.</text>
</comment>
<evidence type="ECO:0000313" key="8">
    <source>
        <dbReference type="EMBL" id="EGG29073.1"/>
    </source>
</evidence>
<dbReference type="SMART" id="SM00849">
    <property type="entry name" value="Lactamase_B"/>
    <property type="match status" value="1"/>
</dbReference>
<evidence type="ECO:0000256" key="1">
    <source>
        <dbReference type="ARBA" id="ARBA00022722"/>
    </source>
</evidence>
<evidence type="ECO:0000313" key="9">
    <source>
        <dbReference type="Proteomes" id="UP000005615"/>
    </source>
</evidence>
<evidence type="ECO:0000256" key="6">
    <source>
        <dbReference type="ARBA" id="ARBA00022884"/>
    </source>
</evidence>
<dbReference type="InterPro" id="IPR001279">
    <property type="entry name" value="Metallo-B-lactamas"/>
</dbReference>
<dbReference type="RefSeq" id="WP_009576414.1">
    <property type="nucleotide sequence ID" value="NZ_AEIG01000065.1"/>
</dbReference>